<evidence type="ECO:0000313" key="2">
    <source>
        <dbReference type="Proteomes" id="UP000248329"/>
    </source>
</evidence>
<evidence type="ECO:0000313" key="1">
    <source>
        <dbReference type="EMBL" id="PXF61003.1"/>
    </source>
</evidence>
<accession>A0AC61L3W3</accession>
<name>A0AC61L3W3_9EURY</name>
<protein>
    <submittedName>
        <fullName evidence="1">Arsenite S-adenosylmethyltransferase</fullName>
    </submittedName>
</protein>
<dbReference type="Proteomes" id="UP000248329">
    <property type="component" value="Unassembled WGS sequence"/>
</dbReference>
<comment type="caution">
    <text evidence="1">The sequence shown here is derived from an EMBL/GenBank/DDBJ whole genome shotgun (WGS) entry which is preliminary data.</text>
</comment>
<gene>
    <name evidence="1" type="ORF">C4B59_06560</name>
</gene>
<sequence length="252" mass="27400">MKNEKEIKQFVKDRYASVASNEGSCCSCCNCDTDIVEHAKSMGYSEAEIRNIPEGSVMGLGCGNPTALAELKAGETVLDLGSGGGVDVFLAAQKVGETGNVIGVDMTSEMLEKARDNAKVGSYKNVEFRAGEIENLPVEDDSIDVVISNCVVNLSPDKLATYREVFRVLKPGGRVLISDIVTEGELPEDIRQSFDAWTDCIAGALETQEYLDTITKAGFRDVTVVAKHPFYEPRMDDRLAGKIVSIQLRAYK</sequence>
<reference evidence="1" key="1">
    <citation type="submission" date="2018-01" db="EMBL/GenBank/DDBJ databases">
        <authorList>
            <person name="Krukenberg V."/>
        </authorList>
    </citation>
    <scope>NUCLEOTIDE SEQUENCE</scope>
    <source>
        <strain evidence="1">E20ANME2</strain>
    </source>
</reference>
<dbReference type="EMBL" id="PQXF01000009">
    <property type="protein sequence ID" value="PXF61003.1"/>
    <property type="molecule type" value="Genomic_DNA"/>
</dbReference>
<proteinExistence type="predicted"/>
<organism evidence="1 2">
    <name type="scientific">Candidatus Methanogaster sp</name>
    <dbReference type="NCBI Taxonomy" id="3386292"/>
    <lineage>
        <taxon>Archaea</taxon>
        <taxon>Methanobacteriati</taxon>
        <taxon>Methanobacteriota</taxon>
        <taxon>Stenosarchaea group</taxon>
        <taxon>Methanomicrobia</taxon>
        <taxon>Methanosarcinales</taxon>
        <taxon>ANME-2 cluster</taxon>
        <taxon>Candidatus Methanogasteraceae</taxon>
        <taxon>Candidatus Methanogaster</taxon>
    </lineage>
</organism>